<evidence type="ECO:0000313" key="4">
    <source>
        <dbReference type="EMBL" id="KZO90747.1"/>
    </source>
</evidence>
<dbReference type="OrthoDB" id="5835829at2759"/>
<keyword evidence="3" id="KW-0732">Signal</keyword>
<feature type="chain" id="PRO_5007887037" evidence="3">
    <location>
        <begin position="19"/>
        <end position="556"/>
    </location>
</feature>
<dbReference type="Gene3D" id="3.40.50.2000">
    <property type="entry name" value="Glycogen Phosphorylase B"/>
    <property type="match status" value="2"/>
</dbReference>
<dbReference type="GO" id="GO:0035251">
    <property type="term" value="F:UDP-glucosyltransferase activity"/>
    <property type="evidence" value="ECO:0007669"/>
    <property type="project" value="TreeGrafter"/>
</dbReference>
<dbReference type="PANTHER" id="PTHR48047">
    <property type="entry name" value="GLYCOSYLTRANSFERASE"/>
    <property type="match status" value="1"/>
</dbReference>
<reference evidence="4 5" key="1">
    <citation type="journal article" date="2016" name="Mol. Biol. Evol.">
        <title>Comparative Genomics of Early-Diverging Mushroom-Forming Fungi Provides Insights into the Origins of Lignocellulose Decay Capabilities.</title>
        <authorList>
            <person name="Nagy L.G."/>
            <person name="Riley R."/>
            <person name="Tritt A."/>
            <person name="Adam C."/>
            <person name="Daum C."/>
            <person name="Floudas D."/>
            <person name="Sun H."/>
            <person name="Yadav J.S."/>
            <person name="Pangilinan J."/>
            <person name="Larsson K.H."/>
            <person name="Matsuura K."/>
            <person name="Barry K."/>
            <person name="Labutti K."/>
            <person name="Kuo R."/>
            <person name="Ohm R.A."/>
            <person name="Bhattacharya S.S."/>
            <person name="Shirouzu T."/>
            <person name="Yoshinaga Y."/>
            <person name="Martin F.M."/>
            <person name="Grigoriev I.V."/>
            <person name="Hibbett D.S."/>
        </authorList>
    </citation>
    <scope>NUCLEOTIDE SEQUENCE [LARGE SCALE GENOMIC DNA]</scope>
    <source>
        <strain evidence="4 5">TUFC12733</strain>
    </source>
</reference>
<dbReference type="Proteomes" id="UP000076738">
    <property type="component" value="Unassembled WGS sequence"/>
</dbReference>
<evidence type="ECO:0000256" key="3">
    <source>
        <dbReference type="SAM" id="SignalP"/>
    </source>
</evidence>
<gene>
    <name evidence="4" type="ORF">CALVIDRAFT_568808</name>
</gene>
<protein>
    <submittedName>
        <fullName evidence="4">Glycosyltransferase family 1 protein</fullName>
    </submittedName>
</protein>
<dbReference type="SUPFAM" id="SSF53756">
    <property type="entry name" value="UDP-Glycosyltransferase/glycogen phosphorylase"/>
    <property type="match status" value="1"/>
</dbReference>
<keyword evidence="2 4" id="KW-0808">Transferase</keyword>
<dbReference type="PANTHER" id="PTHR48047:SF107">
    <property type="entry name" value="UDP-GLYCOSYLTRANSFERASE 92A1-LIKE"/>
    <property type="match status" value="1"/>
</dbReference>
<sequence length="556" mass="61973">MPRHILLLTLVLWGHLRPECNLAVNLVRRYPDLTVSVLVDADFQSNAADEIKRIASDGDMDILPRVRVIAASQLLEAWVARPGTSWQQDPRERRLPTVEVTQAMVKVAESIMQDEPFTDDNGGVWDSVHQKPSLIIADMFMGDVAMPLKEKYKRPIYMFWATSAFSFTRYYAPVTHGGQAVGYVEECEAIAADERRAKGRSFGEIAKQVNAFSGRYPDNIVRVRGMKPFYEWEDQAQDRWSNGMYWLLAGIYPFIEKTDGLILPSVVDLDPEGIEGVKDWYSVGRARPVLCLGPQLPSSYLNARIRAASEVSTALGNEVQISYLHPKEHGNKQIDPSIAFLDAAMAKYGANSVLYITFGSFMFPSPTHVQYLFEVLLELESPIPFLFAGASPVLSLSEDLKQKIEKSGRGLMVNWAPQQSILLHPATGWALSHCGHGGLSEAFSQGVPIIAWPIACDQEHNARWMTEVLDTAFELLQVRIGPGKGKTYRGGPEGTEIVGTEEAIKGEMKEVLSMCAGDEGRRKREKAAEIKQIIQDARKSGGQLDHHYELLGRVIL</sequence>
<comment type="similarity">
    <text evidence="1">Belongs to the UDP-glycosyltransferase family.</text>
</comment>
<organism evidence="4 5">
    <name type="scientific">Calocera viscosa (strain TUFC12733)</name>
    <dbReference type="NCBI Taxonomy" id="1330018"/>
    <lineage>
        <taxon>Eukaryota</taxon>
        <taxon>Fungi</taxon>
        <taxon>Dikarya</taxon>
        <taxon>Basidiomycota</taxon>
        <taxon>Agaricomycotina</taxon>
        <taxon>Dacrymycetes</taxon>
        <taxon>Dacrymycetales</taxon>
        <taxon>Dacrymycetaceae</taxon>
        <taxon>Calocera</taxon>
    </lineage>
</organism>
<keyword evidence="5" id="KW-1185">Reference proteome</keyword>
<dbReference type="Pfam" id="PF00201">
    <property type="entry name" value="UDPGT"/>
    <property type="match status" value="1"/>
</dbReference>
<dbReference type="EMBL" id="KV417335">
    <property type="protein sequence ID" value="KZO90747.1"/>
    <property type="molecule type" value="Genomic_DNA"/>
</dbReference>
<dbReference type="AlphaFoldDB" id="A0A167GNL1"/>
<name>A0A167GNL1_CALVF</name>
<evidence type="ECO:0000256" key="1">
    <source>
        <dbReference type="ARBA" id="ARBA00009995"/>
    </source>
</evidence>
<proteinExistence type="inferred from homology"/>
<evidence type="ECO:0000313" key="5">
    <source>
        <dbReference type="Proteomes" id="UP000076738"/>
    </source>
</evidence>
<evidence type="ECO:0000256" key="2">
    <source>
        <dbReference type="ARBA" id="ARBA00022679"/>
    </source>
</evidence>
<accession>A0A167GNL1</accession>
<feature type="signal peptide" evidence="3">
    <location>
        <begin position="1"/>
        <end position="18"/>
    </location>
</feature>
<dbReference type="InterPro" id="IPR002213">
    <property type="entry name" value="UDP_glucos_trans"/>
</dbReference>